<feature type="transmembrane region" description="Helical" evidence="6">
    <location>
        <begin position="44"/>
        <end position="69"/>
    </location>
</feature>
<evidence type="ECO:0000256" key="2">
    <source>
        <dbReference type="ARBA" id="ARBA00022475"/>
    </source>
</evidence>
<feature type="transmembrane region" description="Helical" evidence="6">
    <location>
        <begin position="286"/>
        <end position="311"/>
    </location>
</feature>
<feature type="transmembrane region" description="Helical" evidence="6">
    <location>
        <begin position="398"/>
        <end position="417"/>
    </location>
</feature>
<keyword evidence="5 6" id="KW-0472">Membrane</keyword>
<dbReference type="InterPro" id="IPR050367">
    <property type="entry name" value="APC_superfamily"/>
</dbReference>
<evidence type="ECO:0008006" key="9">
    <source>
        <dbReference type="Google" id="ProtNLM"/>
    </source>
</evidence>
<proteinExistence type="predicted"/>
<keyword evidence="2" id="KW-1003">Cell membrane</keyword>
<keyword evidence="4 6" id="KW-1133">Transmembrane helix</keyword>
<evidence type="ECO:0000313" key="8">
    <source>
        <dbReference type="Proteomes" id="UP000244093"/>
    </source>
</evidence>
<protein>
    <recommendedName>
        <fullName evidence="9">Amino acid permease</fullName>
    </recommendedName>
</protein>
<feature type="transmembrane region" description="Helical" evidence="6">
    <location>
        <begin position="344"/>
        <end position="363"/>
    </location>
</feature>
<feature type="transmembrane region" description="Helical" evidence="6">
    <location>
        <begin position="207"/>
        <end position="224"/>
    </location>
</feature>
<dbReference type="AlphaFoldDB" id="A0A2R7Y4L0"/>
<feature type="transmembrane region" description="Helical" evidence="6">
    <location>
        <begin position="369"/>
        <end position="386"/>
    </location>
</feature>
<evidence type="ECO:0000256" key="6">
    <source>
        <dbReference type="SAM" id="Phobius"/>
    </source>
</evidence>
<dbReference type="Proteomes" id="UP000244093">
    <property type="component" value="Unassembled WGS sequence"/>
</dbReference>
<evidence type="ECO:0000256" key="3">
    <source>
        <dbReference type="ARBA" id="ARBA00022692"/>
    </source>
</evidence>
<feature type="transmembrane region" description="Helical" evidence="6">
    <location>
        <begin position="423"/>
        <end position="439"/>
    </location>
</feature>
<dbReference type="PANTHER" id="PTHR42770:SF7">
    <property type="entry name" value="MEMBRANE PROTEIN"/>
    <property type="match status" value="1"/>
</dbReference>
<feature type="transmembrane region" description="Helical" evidence="6">
    <location>
        <begin position="135"/>
        <end position="157"/>
    </location>
</feature>
<feature type="transmembrane region" description="Helical" evidence="6">
    <location>
        <begin position="90"/>
        <end position="115"/>
    </location>
</feature>
<dbReference type="GO" id="GO:0005886">
    <property type="term" value="C:plasma membrane"/>
    <property type="evidence" value="ECO:0007669"/>
    <property type="project" value="UniProtKB-SubCell"/>
</dbReference>
<feature type="transmembrane region" description="Helical" evidence="6">
    <location>
        <begin position="244"/>
        <end position="266"/>
    </location>
</feature>
<dbReference type="Gene3D" id="1.20.1740.10">
    <property type="entry name" value="Amino acid/polyamine transporter I"/>
    <property type="match status" value="1"/>
</dbReference>
<dbReference type="InterPro" id="IPR002293">
    <property type="entry name" value="AA/rel_permease1"/>
</dbReference>
<dbReference type="EMBL" id="NBVN01000004">
    <property type="protein sequence ID" value="PUA32319.1"/>
    <property type="molecule type" value="Genomic_DNA"/>
</dbReference>
<dbReference type="PANTHER" id="PTHR42770">
    <property type="entry name" value="AMINO ACID TRANSPORTER-RELATED"/>
    <property type="match status" value="1"/>
</dbReference>
<reference evidence="7 8" key="1">
    <citation type="journal article" date="2018" name="Syst. Appl. Microbiol.">
        <title>A new symbiotic nanoarchaeote (Candidatus Nanoclepta minutus) and its host (Zestosphaera tikiterensis gen. nov., sp. nov.) from a New Zealand hot spring.</title>
        <authorList>
            <person name="St John E."/>
            <person name="Liu Y."/>
            <person name="Podar M."/>
            <person name="Stott M.B."/>
            <person name="Meneghin J."/>
            <person name="Chen Z."/>
            <person name="Lagutin K."/>
            <person name="Mitchell K."/>
            <person name="Reysenbach A.L."/>
        </authorList>
    </citation>
    <scope>NUCLEOTIDE SEQUENCE [LARGE SCALE GENOMIC DNA]</scope>
    <source>
        <strain evidence="7">NZ3</strain>
    </source>
</reference>
<keyword evidence="3 6" id="KW-0812">Transmembrane</keyword>
<dbReference type="GO" id="GO:0022857">
    <property type="term" value="F:transmembrane transporter activity"/>
    <property type="evidence" value="ECO:0007669"/>
    <property type="project" value="InterPro"/>
</dbReference>
<name>A0A2R7Y4L0_9CREN</name>
<evidence type="ECO:0000256" key="5">
    <source>
        <dbReference type="ARBA" id="ARBA00023136"/>
    </source>
</evidence>
<dbReference type="PIRSF" id="PIRSF006060">
    <property type="entry name" value="AA_transporter"/>
    <property type="match status" value="1"/>
</dbReference>
<evidence type="ECO:0000256" key="4">
    <source>
        <dbReference type="ARBA" id="ARBA00022989"/>
    </source>
</evidence>
<gene>
    <name evidence="7" type="ORF">B7O98_06570</name>
</gene>
<dbReference type="Pfam" id="PF13520">
    <property type="entry name" value="AA_permease_2"/>
    <property type="match status" value="1"/>
</dbReference>
<organism evidence="7 8">
    <name type="scientific">Zestosphaera tikiterensis</name>
    <dbReference type="NCBI Taxonomy" id="1973259"/>
    <lineage>
        <taxon>Archaea</taxon>
        <taxon>Thermoproteota</taxon>
        <taxon>Thermoprotei</taxon>
        <taxon>Desulfurococcales</taxon>
        <taxon>Desulfurococcaceae</taxon>
        <taxon>Zestosphaera</taxon>
    </lineage>
</organism>
<sequence>MESEGSSLPRELTTLNVFSVVFGSIIGWGVFTLTPVWLSSSGPWGVAIAAYLSVLLLLPIALSYNFMTVKHPRVGGEFEWAYVFLGRSSAFFVGWWLLLSYTSIIALNATAFPLWLKVFIPNAVDYIPIYIVGEYTVSLGWLVASSTLVIVFTVINGFGVRISGMAQTLVTFILISTGLFFITTSFLLGDVRNSWNPSPWSLNSTPVLSVFRWVAIAPWAFLGFNSIPQVIEEYRGKPAESVKALLTGLLVGATFYAFITVASTLSTPWDALTKVDLPTIYTAEKLTGQVGVVLLSAGALAGICSGINGFFLMSSRLAYAMALRKLLPESFSEINPQYRVPRKAILAVGLAALTATFLGRALLTRFVRIASFGVVIAYLFTGLTHLKTSETKLEKLISVATLANALFFLMLLTTLALELYEKVGITVYFIASLITYGIVKLKERKKRIYT</sequence>
<evidence type="ECO:0000256" key="1">
    <source>
        <dbReference type="ARBA" id="ARBA00004651"/>
    </source>
</evidence>
<feature type="transmembrane region" description="Helical" evidence="6">
    <location>
        <begin position="169"/>
        <end position="187"/>
    </location>
</feature>
<feature type="transmembrane region" description="Helical" evidence="6">
    <location>
        <begin position="12"/>
        <end position="38"/>
    </location>
</feature>
<evidence type="ECO:0000313" key="7">
    <source>
        <dbReference type="EMBL" id="PUA32319.1"/>
    </source>
</evidence>
<comment type="subcellular location">
    <subcellularLocation>
        <location evidence="1">Cell membrane</location>
        <topology evidence="1">Multi-pass membrane protein</topology>
    </subcellularLocation>
</comment>
<comment type="caution">
    <text evidence="7">The sequence shown here is derived from an EMBL/GenBank/DDBJ whole genome shotgun (WGS) entry which is preliminary data.</text>
</comment>
<accession>A0A2R7Y4L0</accession>